<gene>
    <name evidence="2" type="ORF">NSJP_2451</name>
</gene>
<dbReference type="KEGG" id="nja:NSJP_2451"/>
<reference evidence="2 3" key="1">
    <citation type="submission" date="2017-03" db="EMBL/GenBank/DDBJ databases">
        <authorList>
            <person name="Afonso C.L."/>
            <person name="Miller P.J."/>
            <person name="Scott M.A."/>
            <person name="Spackman E."/>
            <person name="Goraichik I."/>
            <person name="Dimitrov K.M."/>
            <person name="Suarez D.L."/>
            <person name="Swayne D.E."/>
        </authorList>
    </citation>
    <scope>NUCLEOTIDE SEQUENCE [LARGE SCALE GENOMIC DNA]</scope>
    <source>
        <strain evidence="2">Genome sequencing of Nitrospira japonica strain NJ11</strain>
    </source>
</reference>
<keyword evidence="3" id="KW-1185">Reference proteome</keyword>
<proteinExistence type="predicted"/>
<sequence length="156" mass="17814">MIQMLSKYGTIALVGLLVCAVRFLLRWKSLPNVLGMLDRGALAAGRDLATLEHRVYYLDRWLELLPYNTKGNCFPRAVTLYWLARRAGCPVRLHCGIKREGLKLDGHAWLTLDREPFHEPSDQWRQYAVTFSYPELTVSEEGTHSRPTPTDSARVA</sequence>
<evidence type="ECO:0000313" key="3">
    <source>
        <dbReference type="Proteomes" id="UP000192042"/>
    </source>
</evidence>
<evidence type="ECO:0000313" key="2">
    <source>
        <dbReference type="EMBL" id="SLM48623.1"/>
    </source>
</evidence>
<organism evidence="2 3">
    <name type="scientific">Nitrospira japonica</name>
    <dbReference type="NCBI Taxonomy" id="1325564"/>
    <lineage>
        <taxon>Bacteria</taxon>
        <taxon>Pseudomonadati</taxon>
        <taxon>Nitrospirota</taxon>
        <taxon>Nitrospiria</taxon>
        <taxon>Nitrospirales</taxon>
        <taxon>Nitrospiraceae</taxon>
        <taxon>Nitrospira</taxon>
    </lineage>
</organism>
<dbReference type="AlphaFoldDB" id="A0A1W1I731"/>
<name>A0A1W1I731_9BACT</name>
<protein>
    <recommendedName>
        <fullName evidence="1">Microcin J25-processing protein McjB C-terminal domain-containing protein</fullName>
    </recommendedName>
</protein>
<dbReference type="STRING" id="1325564.NSJP_2451"/>
<evidence type="ECO:0000259" key="1">
    <source>
        <dbReference type="Pfam" id="PF13471"/>
    </source>
</evidence>
<dbReference type="Pfam" id="PF13471">
    <property type="entry name" value="Transglut_core3"/>
    <property type="match status" value="1"/>
</dbReference>
<dbReference type="InterPro" id="IPR053521">
    <property type="entry name" value="McjB-like"/>
</dbReference>
<dbReference type="EMBL" id="LT828648">
    <property type="protein sequence ID" value="SLM48623.1"/>
    <property type="molecule type" value="Genomic_DNA"/>
</dbReference>
<dbReference type="RefSeq" id="WP_172834288.1">
    <property type="nucleotide sequence ID" value="NZ_LT828648.1"/>
</dbReference>
<dbReference type="InterPro" id="IPR032708">
    <property type="entry name" value="McjB_C"/>
</dbReference>
<dbReference type="NCBIfam" id="NF033537">
    <property type="entry name" value="lasso_biosyn_B2"/>
    <property type="match status" value="1"/>
</dbReference>
<dbReference type="Proteomes" id="UP000192042">
    <property type="component" value="Chromosome I"/>
</dbReference>
<accession>A0A1W1I731</accession>
<feature type="domain" description="Microcin J25-processing protein McjB C-terminal" evidence="1">
    <location>
        <begin position="18"/>
        <end position="131"/>
    </location>
</feature>